<gene>
    <name evidence="2" type="ORF">NG800_015080</name>
</gene>
<sequence>MKANHLLLFLFLFLMSVPACSQTQNKDNKIVLNKTFRTSVGSMCVETNQPKPCAGYTVFLELNFKNDLVLVNEKNENECGVISENKYKTNYSIQGNIVKVEKLTRYGEPLNIKQFLYVKNSLIGKTIEVDRVEKEYVFEEIKIK</sequence>
<protein>
    <recommendedName>
        <fullName evidence="4">Lipoprotein</fullName>
    </recommendedName>
</protein>
<proteinExistence type="predicted"/>
<organism evidence="2 3">
    <name type="scientific">Epilithonimonas ginsengisoli</name>
    <dbReference type="NCBI Taxonomy" id="1245592"/>
    <lineage>
        <taxon>Bacteria</taxon>
        <taxon>Pseudomonadati</taxon>
        <taxon>Bacteroidota</taxon>
        <taxon>Flavobacteriia</taxon>
        <taxon>Flavobacteriales</taxon>
        <taxon>Weeksellaceae</taxon>
        <taxon>Chryseobacterium group</taxon>
        <taxon>Epilithonimonas</taxon>
    </lineage>
</organism>
<feature type="signal peptide" evidence="1">
    <location>
        <begin position="1"/>
        <end position="21"/>
    </location>
</feature>
<keyword evidence="3" id="KW-1185">Reference proteome</keyword>
<evidence type="ECO:0008006" key="4">
    <source>
        <dbReference type="Google" id="ProtNLM"/>
    </source>
</evidence>
<dbReference type="RefSeq" id="WP_131797837.1">
    <property type="nucleotide sequence ID" value="NZ_JAMXLT020000028.1"/>
</dbReference>
<keyword evidence="1" id="KW-0732">Signal</keyword>
<reference evidence="2 3" key="1">
    <citation type="submission" date="2023-11" db="EMBL/GenBank/DDBJ databases">
        <title>First isolation, identification, and characterization of non-pathogenic Epilithonimonas ginsengisoli isolated from diseased farmed rainbow trout (Oncorhynchus mykiss) in Chile.</title>
        <authorList>
            <person name="Miranda C.D."/>
            <person name="Irgang R."/>
            <person name="Concha C."/>
            <person name="Rojas R."/>
            <person name="Avendano R."/>
        </authorList>
    </citation>
    <scope>NUCLEOTIDE SEQUENCE [LARGE SCALE GENOMIC DNA]</scope>
    <source>
        <strain evidence="2 3">FP99</strain>
    </source>
</reference>
<evidence type="ECO:0000313" key="2">
    <source>
        <dbReference type="EMBL" id="MDW8550250.1"/>
    </source>
</evidence>
<name>A0ABU4JKQ1_9FLAO</name>
<dbReference type="Proteomes" id="UP001204439">
    <property type="component" value="Unassembled WGS sequence"/>
</dbReference>
<comment type="caution">
    <text evidence="2">The sequence shown here is derived from an EMBL/GenBank/DDBJ whole genome shotgun (WGS) entry which is preliminary data.</text>
</comment>
<dbReference type="EMBL" id="JAMXLT020000028">
    <property type="protein sequence ID" value="MDW8550250.1"/>
    <property type="molecule type" value="Genomic_DNA"/>
</dbReference>
<accession>A0ABU4JKQ1</accession>
<feature type="chain" id="PRO_5046354235" description="Lipoprotein" evidence="1">
    <location>
        <begin position="22"/>
        <end position="144"/>
    </location>
</feature>
<evidence type="ECO:0000256" key="1">
    <source>
        <dbReference type="SAM" id="SignalP"/>
    </source>
</evidence>
<evidence type="ECO:0000313" key="3">
    <source>
        <dbReference type="Proteomes" id="UP001204439"/>
    </source>
</evidence>